<organism evidence="8 9">
    <name type="scientific">Knipowitschia caucasica</name>
    <name type="common">Caucasian dwarf goby</name>
    <name type="synonym">Pomatoschistus caucasicus</name>
    <dbReference type="NCBI Taxonomy" id="637954"/>
    <lineage>
        <taxon>Eukaryota</taxon>
        <taxon>Metazoa</taxon>
        <taxon>Chordata</taxon>
        <taxon>Craniata</taxon>
        <taxon>Vertebrata</taxon>
        <taxon>Euteleostomi</taxon>
        <taxon>Actinopterygii</taxon>
        <taxon>Neopterygii</taxon>
        <taxon>Teleostei</taxon>
        <taxon>Neoteleostei</taxon>
        <taxon>Acanthomorphata</taxon>
        <taxon>Gobiaria</taxon>
        <taxon>Gobiiformes</taxon>
        <taxon>Gobioidei</taxon>
        <taxon>Gobiidae</taxon>
        <taxon>Gobiinae</taxon>
        <taxon>Knipowitschia</taxon>
    </lineage>
</organism>
<feature type="chain" id="PRO_5043371149" description="3-ketoacyl-[acyl-carrier-protein] reductase beta subunit" evidence="7">
    <location>
        <begin position="21"/>
        <end position="141"/>
    </location>
</feature>
<keyword evidence="3" id="KW-0560">Oxidoreductase</keyword>
<accession>A0AAV2L0Y2</accession>
<evidence type="ECO:0000313" key="8">
    <source>
        <dbReference type="EMBL" id="CAL1593022.1"/>
    </source>
</evidence>
<keyword evidence="4" id="KW-0276">Fatty acid metabolism</keyword>
<evidence type="ECO:0000256" key="3">
    <source>
        <dbReference type="ARBA" id="ARBA00023002"/>
    </source>
</evidence>
<dbReference type="Pfam" id="PF13561">
    <property type="entry name" value="adh_short_C2"/>
    <property type="match status" value="1"/>
</dbReference>
<dbReference type="PRINTS" id="PR00081">
    <property type="entry name" value="GDHRDH"/>
</dbReference>
<comment type="similarity">
    <text evidence="2">Belongs to the short-chain dehydrogenases/reductases (SDR) family.</text>
</comment>
<protein>
    <recommendedName>
        <fullName evidence="6">3-ketoacyl-[acyl-carrier-protein] reductase beta subunit</fullName>
    </recommendedName>
    <alternativeName>
        <fullName evidence="5">Quinone reductase CBR4</fullName>
    </alternativeName>
</protein>
<dbReference type="AlphaFoldDB" id="A0AAV2L0Y2"/>
<evidence type="ECO:0000256" key="6">
    <source>
        <dbReference type="ARBA" id="ARBA00041707"/>
    </source>
</evidence>
<evidence type="ECO:0000256" key="2">
    <source>
        <dbReference type="ARBA" id="ARBA00006484"/>
    </source>
</evidence>
<name>A0AAV2L0Y2_KNICA</name>
<evidence type="ECO:0000313" key="9">
    <source>
        <dbReference type="Proteomes" id="UP001497482"/>
    </source>
</evidence>
<dbReference type="EMBL" id="OZ035824">
    <property type="protein sequence ID" value="CAL1593022.1"/>
    <property type="molecule type" value="Genomic_DNA"/>
</dbReference>
<keyword evidence="4" id="KW-0275">Fatty acid biosynthesis</keyword>
<feature type="signal peptide" evidence="7">
    <location>
        <begin position="1"/>
        <end position="20"/>
    </location>
</feature>
<dbReference type="GO" id="GO:0016616">
    <property type="term" value="F:oxidoreductase activity, acting on the CH-OH group of donors, NAD or NADP as acceptor"/>
    <property type="evidence" value="ECO:0007669"/>
    <property type="project" value="TreeGrafter"/>
</dbReference>
<dbReference type="GO" id="GO:0006633">
    <property type="term" value="P:fatty acid biosynthetic process"/>
    <property type="evidence" value="ECO:0007669"/>
    <property type="project" value="UniProtKB-KW"/>
</dbReference>
<keyword evidence="4" id="KW-0444">Lipid biosynthesis</keyword>
<dbReference type="PANTHER" id="PTHR42760">
    <property type="entry name" value="SHORT-CHAIN DEHYDROGENASES/REDUCTASES FAMILY MEMBER"/>
    <property type="match status" value="1"/>
</dbReference>
<dbReference type="Proteomes" id="UP001497482">
    <property type="component" value="Chromosome 2"/>
</dbReference>
<gene>
    <name evidence="8" type="ORF">KC01_LOCUS22180</name>
</gene>
<dbReference type="SUPFAM" id="SSF51735">
    <property type="entry name" value="NAD(P)-binding Rossmann-fold domains"/>
    <property type="match status" value="1"/>
</dbReference>
<evidence type="ECO:0000256" key="1">
    <source>
        <dbReference type="ARBA" id="ARBA00005194"/>
    </source>
</evidence>
<sequence length="141" mass="15328">MGQLQTGMVQTLFIILIINAEILLYSCCSEYKDTIVSGDALLLRTRAEDMVLVLHTNLLGSMLTCRAALKSMLHTKDAAIVNIGYIRTDMTAGVSEARLRSVPLGRCGEPEEVARAVLFLLESPYVTGQVLVVDGGLQLVM</sequence>
<evidence type="ECO:0000256" key="5">
    <source>
        <dbReference type="ARBA" id="ARBA00041580"/>
    </source>
</evidence>
<proteinExistence type="inferred from homology"/>
<dbReference type="Gene3D" id="3.40.50.720">
    <property type="entry name" value="NAD(P)-binding Rossmann-like Domain"/>
    <property type="match status" value="2"/>
</dbReference>
<evidence type="ECO:0000256" key="7">
    <source>
        <dbReference type="SAM" id="SignalP"/>
    </source>
</evidence>
<reference evidence="8 9" key="1">
    <citation type="submission" date="2024-04" db="EMBL/GenBank/DDBJ databases">
        <authorList>
            <person name="Waldvogel A.-M."/>
            <person name="Schoenle A."/>
        </authorList>
    </citation>
    <scope>NUCLEOTIDE SEQUENCE [LARGE SCALE GENOMIC DNA]</scope>
</reference>
<keyword evidence="7" id="KW-0732">Signal</keyword>
<keyword evidence="4" id="KW-0443">Lipid metabolism</keyword>
<dbReference type="InterPro" id="IPR002347">
    <property type="entry name" value="SDR_fam"/>
</dbReference>
<keyword evidence="9" id="KW-1185">Reference proteome</keyword>
<dbReference type="PANTHER" id="PTHR42760:SF133">
    <property type="entry name" value="3-OXOACYL-[ACYL-CARRIER-PROTEIN] REDUCTASE"/>
    <property type="match status" value="1"/>
</dbReference>
<dbReference type="GO" id="GO:0048038">
    <property type="term" value="F:quinone binding"/>
    <property type="evidence" value="ECO:0007669"/>
    <property type="project" value="TreeGrafter"/>
</dbReference>
<evidence type="ECO:0000256" key="4">
    <source>
        <dbReference type="ARBA" id="ARBA00023160"/>
    </source>
</evidence>
<comment type="pathway">
    <text evidence="1">Lipid metabolism; fatty acid biosynthesis.</text>
</comment>
<dbReference type="InterPro" id="IPR036291">
    <property type="entry name" value="NAD(P)-bd_dom_sf"/>
</dbReference>